<dbReference type="AlphaFoldDB" id="A0ABD2XEC5"/>
<comment type="caution">
    <text evidence="2">The sequence shown here is derived from an EMBL/GenBank/DDBJ whole genome shotgun (WGS) entry which is preliminary data.</text>
</comment>
<gene>
    <name evidence="2" type="ORF">TKK_004174</name>
</gene>
<dbReference type="InterPro" id="IPR009069">
    <property type="entry name" value="Cys_alpha_HP_mot_SF"/>
</dbReference>
<dbReference type="SUPFAM" id="SSF47072">
    <property type="entry name" value="Cysteine alpha-hairpin motif"/>
    <property type="match status" value="1"/>
</dbReference>
<evidence type="ECO:0000313" key="3">
    <source>
        <dbReference type="Proteomes" id="UP001627154"/>
    </source>
</evidence>
<name>A0ABD2XEC5_9HYME</name>
<dbReference type="PANTHER" id="PTHR21588:SF18">
    <property type="entry name" value="MICOS COMPLEX SUBUNIT MIC19"/>
    <property type="match status" value="1"/>
</dbReference>
<accession>A0ABD2XEC5</accession>
<feature type="region of interest" description="Disordered" evidence="1">
    <location>
        <begin position="32"/>
        <end position="63"/>
    </location>
</feature>
<proteinExistence type="predicted"/>
<keyword evidence="3" id="KW-1185">Reference proteome</keyword>
<sequence>MGSSQSTRKLTINNDEDDANVIRISDSVAQRLANEQSKQSDKQEVASPAVRTAREVELSHTAHPHFTISALEMQQQKERELQEQETYYQRRLQNLEKTHEKINTAIDTEYKKALTIFDDCKVIKAQDAVKPCIENRQKVLKCYQENPRETLRCASLVEEFSSCVDQRRAQLMRCN</sequence>
<dbReference type="PANTHER" id="PTHR21588">
    <property type="entry name" value="COILED-COIL-HELIX-COILED-COIL-HELIX DOMAIN CONTAINING 6"/>
    <property type="match status" value="1"/>
</dbReference>
<evidence type="ECO:0000313" key="2">
    <source>
        <dbReference type="EMBL" id="KAL3403031.1"/>
    </source>
</evidence>
<evidence type="ECO:0008006" key="4">
    <source>
        <dbReference type="Google" id="ProtNLM"/>
    </source>
</evidence>
<dbReference type="InterPro" id="IPR052632">
    <property type="entry name" value="MICOS_subunit_Mic19"/>
</dbReference>
<reference evidence="2 3" key="1">
    <citation type="journal article" date="2024" name="bioRxiv">
        <title>A reference genome for Trichogramma kaykai: A tiny desert-dwelling parasitoid wasp with competing sex-ratio distorters.</title>
        <authorList>
            <person name="Culotta J."/>
            <person name="Lindsey A.R."/>
        </authorList>
    </citation>
    <scope>NUCLEOTIDE SEQUENCE [LARGE SCALE GENOMIC DNA]</scope>
    <source>
        <strain evidence="2 3">KSX58</strain>
    </source>
</reference>
<protein>
    <recommendedName>
        <fullName evidence="4">MICOS complex subunit MIC19</fullName>
    </recommendedName>
</protein>
<organism evidence="2 3">
    <name type="scientific">Trichogramma kaykai</name>
    <dbReference type="NCBI Taxonomy" id="54128"/>
    <lineage>
        <taxon>Eukaryota</taxon>
        <taxon>Metazoa</taxon>
        <taxon>Ecdysozoa</taxon>
        <taxon>Arthropoda</taxon>
        <taxon>Hexapoda</taxon>
        <taxon>Insecta</taxon>
        <taxon>Pterygota</taxon>
        <taxon>Neoptera</taxon>
        <taxon>Endopterygota</taxon>
        <taxon>Hymenoptera</taxon>
        <taxon>Apocrita</taxon>
        <taxon>Proctotrupomorpha</taxon>
        <taxon>Chalcidoidea</taxon>
        <taxon>Trichogrammatidae</taxon>
        <taxon>Trichogramma</taxon>
    </lineage>
</organism>
<dbReference type="Proteomes" id="UP001627154">
    <property type="component" value="Unassembled WGS sequence"/>
</dbReference>
<dbReference type="EMBL" id="JBJJXI010000032">
    <property type="protein sequence ID" value="KAL3403031.1"/>
    <property type="molecule type" value="Genomic_DNA"/>
</dbReference>
<evidence type="ECO:0000256" key="1">
    <source>
        <dbReference type="SAM" id="MobiDB-lite"/>
    </source>
</evidence>